<protein>
    <submittedName>
        <fullName evidence="1">Uncharacterized protein</fullName>
    </submittedName>
</protein>
<accession>A0A2P2PWH9</accession>
<evidence type="ECO:0000313" key="1">
    <source>
        <dbReference type="EMBL" id="MBX59102.1"/>
    </source>
</evidence>
<dbReference type="EMBL" id="GGEC01078618">
    <property type="protein sequence ID" value="MBX59102.1"/>
    <property type="molecule type" value="Transcribed_RNA"/>
</dbReference>
<proteinExistence type="predicted"/>
<name>A0A2P2PWH9_RHIMU</name>
<organism evidence="1">
    <name type="scientific">Rhizophora mucronata</name>
    <name type="common">Asiatic mangrove</name>
    <dbReference type="NCBI Taxonomy" id="61149"/>
    <lineage>
        <taxon>Eukaryota</taxon>
        <taxon>Viridiplantae</taxon>
        <taxon>Streptophyta</taxon>
        <taxon>Embryophyta</taxon>
        <taxon>Tracheophyta</taxon>
        <taxon>Spermatophyta</taxon>
        <taxon>Magnoliopsida</taxon>
        <taxon>eudicotyledons</taxon>
        <taxon>Gunneridae</taxon>
        <taxon>Pentapetalae</taxon>
        <taxon>rosids</taxon>
        <taxon>fabids</taxon>
        <taxon>Malpighiales</taxon>
        <taxon>Rhizophoraceae</taxon>
        <taxon>Rhizophora</taxon>
    </lineage>
</organism>
<reference evidence="1" key="1">
    <citation type="submission" date="2018-02" db="EMBL/GenBank/DDBJ databases">
        <title>Rhizophora mucronata_Transcriptome.</title>
        <authorList>
            <person name="Meera S.P."/>
            <person name="Sreeshan A."/>
            <person name="Augustine A."/>
        </authorList>
    </citation>
    <scope>NUCLEOTIDE SEQUENCE</scope>
    <source>
        <tissue evidence="1">Leaf</tissue>
    </source>
</reference>
<sequence length="10" mass="1093">MACCTSYMAL</sequence>